<organism evidence="1 2">
    <name type="scientific">Periconia macrospinosa</name>
    <dbReference type="NCBI Taxonomy" id="97972"/>
    <lineage>
        <taxon>Eukaryota</taxon>
        <taxon>Fungi</taxon>
        <taxon>Dikarya</taxon>
        <taxon>Ascomycota</taxon>
        <taxon>Pezizomycotina</taxon>
        <taxon>Dothideomycetes</taxon>
        <taxon>Pleosporomycetidae</taxon>
        <taxon>Pleosporales</taxon>
        <taxon>Massarineae</taxon>
        <taxon>Periconiaceae</taxon>
        <taxon>Periconia</taxon>
    </lineage>
</organism>
<dbReference type="EMBL" id="KZ805367">
    <property type="protein sequence ID" value="PVI00809.1"/>
    <property type="molecule type" value="Genomic_DNA"/>
</dbReference>
<keyword evidence="2" id="KW-1185">Reference proteome</keyword>
<evidence type="ECO:0000313" key="1">
    <source>
        <dbReference type="EMBL" id="PVI00809.1"/>
    </source>
</evidence>
<name>A0A2V1DRY6_9PLEO</name>
<accession>A0A2V1DRY6</accession>
<gene>
    <name evidence="1" type="ORF">DM02DRAFT_373580</name>
</gene>
<sequence length="100" mass="11236">MHRTSFYGRFVSSSFATFLNVVRCGGLDHLPCVYVACRPRRTDIFCLESASTRYPTCKVCCNICGRGARRCLTVLVTHTCVKFQMPVQRARGRCSTAFVS</sequence>
<proteinExistence type="predicted"/>
<dbReference type="Proteomes" id="UP000244855">
    <property type="component" value="Unassembled WGS sequence"/>
</dbReference>
<protein>
    <submittedName>
        <fullName evidence="1">Uncharacterized protein</fullName>
    </submittedName>
</protein>
<dbReference type="AlphaFoldDB" id="A0A2V1DRY6"/>
<reference evidence="1 2" key="1">
    <citation type="journal article" date="2018" name="Sci. Rep.">
        <title>Comparative genomics provides insights into the lifestyle and reveals functional heterogeneity of dark septate endophytic fungi.</title>
        <authorList>
            <person name="Knapp D.G."/>
            <person name="Nemeth J.B."/>
            <person name="Barry K."/>
            <person name="Hainaut M."/>
            <person name="Henrissat B."/>
            <person name="Johnson J."/>
            <person name="Kuo A."/>
            <person name="Lim J.H.P."/>
            <person name="Lipzen A."/>
            <person name="Nolan M."/>
            <person name="Ohm R.A."/>
            <person name="Tamas L."/>
            <person name="Grigoriev I.V."/>
            <person name="Spatafora J.W."/>
            <person name="Nagy L.G."/>
            <person name="Kovacs G.M."/>
        </authorList>
    </citation>
    <scope>NUCLEOTIDE SEQUENCE [LARGE SCALE GENOMIC DNA]</scope>
    <source>
        <strain evidence="1 2">DSE2036</strain>
    </source>
</reference>
<evidence type="ECO:0000313" key="2">
    <source>
        <dbReference type="Proteomes" id="UP000244855"/>
    </source>
</evidence>